<name>A0A101V1R4_9ACTN</name>
<keyword evidence="2" id="KW-0808">Transferase</keyword>
<dbReference type="InterPro" id="IPR000719">
    <property type="entry name" value="Prot_kinase_dom"/>
</dbReference>
<dbReference type="InterPro" id="IPR011009">
    <property type="entry name" value="Kinase-like_dom_sf"/>
</dbReference>
<organism evidence="8 9">
    <name type="scientific">Streptomyces dysideae</name>
    <dbReference type="NCBI Taxonomy" id="909626"/>
    <lineage>
        <taxon>Bacteria</taxon>
        <taxon>Bacillati</taxon>
        <taxon>Actinomycetota</taxon>
        <taxon>Actinomycetes</taxon>
        <taxon>Kitasatosporales</taxon>
        <taxon>Streptomycetaceae</taxon>
        <taxon>Streptomyces</taxon>
    </lineage>
</organism>
<sequence>MGRIWRGYDIVLDREIAVKRIRPDAITSAERSNELALRFRREARVTARIRHPGVPQVYDAVLDQSTEQLYLVMEWVQGVPLSAYIQPTKPLPVAWACAIAAQICTVLSHAHAVPVVHRDLKPGNVMVAEDGTVKVLDFGIAAILRTGVTRITSTGNPVGTSQYMAPEQVQAAQATPQSDLYALGCVLHELLCGQPVFEGGGEFDLMHQQVYGTPMPLRQLRPEIPEPLEQLALSLLEKKPEDRPTNAQEVYDTVLPYLPLPGQKQAAEEHGPAHTPDPTQLYRRPYAPRPQPQAPVPTPTVLDLSAQPVPVAAQVLEAMKAAIAQCDALLDKGRFTQAAEVLQDVVGPAATGLGAENPRVLWIRKRRAAVLIIGGDFRRALPEFDALADAYARTAGPNSTDALECRRQAAYCRAELGQSTAALKQFQAVLDQVRQTDGDASSEALDLRRSIGMLLLAENRVPEALEVLQPLHEDLSLVYGPTHEDTREIAEILARIRLAEG</sequence>
<dbReference type="PANTHER" id="PTHR43671">
    <property type="entry name" value="SERINE/THREONINE-PROTEIN KINASE NEK"/>
    <property type="match status" value="1"/>
</dbReference>
<evidence type="ECO:0000256" key="2">
    <source>
        <dbReference type="ARBA" id="ARBA00022679"/>
    </source>
</evidence>
<accession>A0A101V1R4</accession>
<keyword evidence="8" id="KW-0723">Serine/threonine-protein kinase</keyword>
<dbReference type="STRING" id="909626.AQJ91_13245"/>
<keyword evidence="3" id="KW-0547">Nucleotide-binding</keyword>
<evidence type="ECO:0000313" key="8">
    <source>
        <dbReference type="EMBL" id="KUO20858.1"/>
    </source>
</evidence>
<dbReference type="InterPro" id="IPR008271">
    <property type="entry name" value="Ser/Thr_kinase_AS"/>
</dbReference>
<dbReference type="SMART" id="SM00220">
    <property type="entry name" value="S_TKc"/>
    <property type="match status" value="1"/>
</dbReference>
<feature type="region of interest" description="Disordered" evidence="6">
    <location>
        <begin position="264"/>
        <end position="296"/>
    </location>
</feature>
<dbReference type="Pfam" id="PF00069">
    <property type="entry name" value="Pkinase"/>
    <property type="match status" value="1"/>
</dbReference>
<evidence type="ECO:0000256" key="1">
    <source>
        <dbReference type="ARBA" id="ARBA00012513"/>
    </source>
</evidence>
<dbReference type="PROSITE" id="PS50011">
    <property type="entry name" value="PROTEIN_KINASE_DOM"/>
    <property type="match status" value="1"/>
</dbReference>
<dbReference type="PROSITE" id="PS00108">
    <property type="entry name" value="PROTEIN_KINASE_ST"/>
    <property type="match status" value="1"/>
</dbReference>
<dbReference type="SUPFAM" id="SSF56112">
    <property type="entry name" value="Protein kinase-like (PK-like)"/>
    <property type="match status" value="1"/>
</dbReference>
<dbReference type="Gene3D" id="3.30.200.20">
    <property type="entry name" value="Phosphorylase Kinase, domain 1"/>
    <property type="match status" value="1"/>
</dbReference>
<dbReference type="EMBL" id="LMXB01000031">
    <property type="protein sequence ID" value="KUO20858.1"/>
    <property type="molecule type" value="Genomic_DNA"/>
</dbReference>
<proteinExistence type="predicted"/>
<dbReference type="CDD" id="cd14014">
    <property type="entry name" value="STKc_PknB_like"/>
    <property type="match status" value="1"/>
</dbReference>
<dbReference type="InterPro" id="IPR011990">
    <property type="entry name" value="TPR-like_helical_dom_sf"/>
</dbReference>
<protein>
    <recommendedName>
        <fullName evidence="1">non-specific serine/threonine protein kinase</fullName>
        <ecNumber evidence="1">2.7.11.1</ecNumber>
    </recommendedName>
</protein>
<dbReference type="InterPro" id="IPR050660">
    <property type="entry name" value="NEK_Ser/Thr_kinase"/>
</dbReference>
<feature type="domain" description="Protein kinase" evidence="7">
    <location>
        <begin position="1"/>
        <end position="258"/>
    </location>
</feature>
<keyword evidence="9" id="KW-1185">Reference proteome</keyword>
<evidence type="ECO:0000313" key="9">
    <source>
        <dbReference type="Proteomes" id="UP000053260"/>
    </source>
</evidence>
<evidence type="ECO:0000256" key="5">
    <source>
        <dbReference type="ARBA" id="ARBA00022840"/>
    </source>
</evidence>
<feature type="compositionally biased region" description="Pro residues" evidence="6">
    <location>
        <begin position="287"/>
        <end position="296"/>
    </location>
</feature>
<dbReference type="Gene3D" id="1.10.510.10">
    <property type="entry name" value="Transferase(Phosphotransferase) domain 1"/>
    <property type="match status" value="1"/>
</dbReference>
<evidence type="ECO:0000259" key="7">
    <source>
        <dbReference type="PROSITE" id="PS50011"/>
    </source>
</evidence>
<dbReference type="SUPFAM" id="SSF48452">
    <property type="entry name" value="TPR-like"/>
    <property type="match status" value="1"/>
</dbReference>
<dbReference type="GO" id="GO:0004674">
    <property type="term" value="F:protein serine/threonine kinase activity"/>
    <property type="evidence" value="ECO:0007669"/>
    <property type="project" value="UniProtKB-KW"/>
</dbReference>
<keyword evidence="5" id="KW-0067">ATP-binding</keyword>
<dbReference type="GO" id="GO:0005524">
    <property type="term" value="F:ATP binding"/>
    <property type="evidence" value="ECO:0007669"/>
    <property type="project" value="UniProtKB-KW"/>
</dbReference>
<keyword evidence="4 8" id="KW-0418">Kinase</keyword>
<evidence type="ECO:0000256" key="3">
    <source>
        <dbReference type="ARBA" id="ARBA00022741"/>
    </source>
</evidence>
<dbReference type="AlphaFoldDB" id="A0A101V1R4"/>
<comment type="caution">
    <text evidence="8">The sequence shown here is derived from an EMBL/GenBank/DDBJ whole genome shotgun (WGS) entry which is preliminary data.</text>
</comment>
<reference evidence="8 9" key="1">
    <citation type="submission" date="2015-10" db="EMBL/GenBank/DDBJ databases">
        <title>Draft genome sequence of Streptomyces sp. RV15, isolated from a marine sponge.</title>
        <authorList>
            <person name="Ruckert C."/>
            <person name="Abdelmohsen U.R."/>
            <person name="Winkler A."/>
            <person name="Hentschel U."/>
            <person name="Kalinowski J."/>
            <person name="Kampfer P."/>
            <person name="Glaeser S."/>
        </authorList>
    </citation>
    <scope>NUCLEOTIDE SEQUENCE [LARGE SCALE GENOMIC DNA]</scope>
    <source>
        <strain evidence="8 9">RV15</strain>
    </source>
</reference>
<dbReference type="Proteomes" id="UP000053260">
    <property type="component" value="Unassembled WGS sequence"/>
</dbReference>
<evidence type="ECO:0000256" key="4">
    <source>
        <dbReference type="ARBA" id="ARBA00022777"/>
    </source>
</evidence>
<gene>
    <name evidence="8" type="ORF">AQJ91_13245</name>
</gene>
<dbReference type="PANTHER" id="PTHR43671:SF13">
    <property type="entry name" value="SERINE_THREONINE-PROTEIN KINASE NEK2"/>
    <property type="match status" value="1"/>
</dbReference>
<evidence type="ECO:0000256" key="6">
    <source>
        <dbReference type="SAM" id="MobiDB-lite"/>
    </source>
</evidence>
<dbReference type="EC" id="2.7.11.1" evidence="1"/>
<dbReference type="Gene3D" id="1.25.40.10">
    <property type="entry name" value="Tetratricopeptide repeat domain"/>
    <property type="match status" value="1"/>
</dbReference>